<name>A0A932MKL3_UNCTE</name>
<dbReference type="EMBL" id="JACPUR010000001">
    <property type="protein sequence ID" value="MBI3126204.1"/>
    <property type="molecule type" value="Genomic_DNA"/>
</dbReference>
<evidence type="ECO:0000256" key="1">
    <source>
        <dbReference type="SAM" id="Phobius"/>
    </source>
</evidence>
<dbReference type="AlphaFoldDB" id="A0A932MKL3"/>
<gene>
    <name evidence="2" type="ORF">HYZ11_01195</name>
</gene>
<evidence type="ECO:0000313" key="3">
    <source>
        <dbReference type="Proteomes" id="UP000782312"/>
    </source>
</evidence>
<reference evidence="2" key="1">
    <citation type="submission" date="2020-07" db="EMBL/GenBank/DDBJ databases">
        <title>Huge and variable diversity of episymbiotic CPR bacteria and DPANN archaea in groundwater ecosystems.</title>
        <authorList>
            <person name="He C.Y."/>
            <person name="Keren R."/>
            <person name="Whittaker M."/>
            <person name="Farag I.F."/>
            <person name="Doudna J."/>
            <person name="Cate J.H.D."/>
            <person name="Banfield J.F."/>
        </authorList>
    </citation>
    <scope>NUCLEOTIDE SEQUENCE</scope>
    <source>
        <strain evidence="2">NC_groundwater_763_Ag_S-0.2um_68_21</strain>
    </source>
</reference>
<evidence type="ECO:0000313" key="2">
    <source>
        <dbReference type="EMBL" id="MBI3126204.1"/>
    </source>
</evidence>
<feature type="transmembrane region" description="Helical" evidence="1">
    <location>
        <begin position="6"/>
        <end position="25"/>
    </location>
</feature>
<keyword evidence="1" id="KW-1133">Transmembrane helix</keyword>
<accession>A0A932MKL3</accession>
<sequence length="95" mass="10818">MRNFILFHMLFSLAGIVLFFGATFVPMKTEEWSKRALGQDSRLATGLWVGAATLVYGALLALGIYIYYHLGLTVWAGMGRYGHAQFLMWRRLLGW</sequence>
<keyword evidence="1" id="KW-0472">Membrane</keyword>
<feature type="transmembrane region" description="Helical" evidence="1">
    <location>
        <begin position="46"/>
        <end position="68"/>
    </location>
</feature>
<keyword evidence="1" id="KW-0812">Transmembrane</keyword>
<organism evidence="2 3">
    <name type="scientific">Tectimicrobiota bacterium</name>
    <dbReference type="NCBI Taxonomy" id="2528274"/>
    <lineage>
        <taxon>Bacteria</taxon>
        <taxon>Pseudomonadati</taxon>
        <taxon>Nitrospinota/Tectimicrobiota group</taxon>
        <taxon>Candidatus Tectimicrobiota</taxon>
    </lineage>
</organism>
<protein>
    <submittedName>
        <fullName evidence="2">Uncharacterized protein</fullName>
    </submittedName>
</protein>
<proteinExistence type="predicted"/>
<comment type="caution">
    <text evidence="2">The sequence shown here is derived from an EMBL/GenBank/DDBJ whole genome shotgun (WGS) entry which is preliminary data.</text>
</comment>
<dbReference type="Proteomes" id="UP000782312">
    <property type="component" value="Unassembled WGS sequence"/>
</dbReference>